<reference evidence="1 2" key="1">
    <citation type="submission" date="2020-04" db="EMBL/GenBank/DDBJ databases">
        <title>Description of novel Gluconacetobacter.</title>
        <authorList>
            <person name="Sombolestani A."/>
        </authorList>
    </citation>
    <scope>NUCLEOTIDE SEQUENCE [LARGE SCALE GENOMIC DNA]</scope>
    <source>
        <strain evidence="1 2">LMG 27724</strain>
    </source>
</reference>
<evidence type="ECO:0000313" key="2">
    <source>
        <dbReference type="Proteomes" id="UP000577891"/>
    </source>
</evidence>
<keyword evidence="2" id="KW-1185">Reference proteome</keyword>
<evidence type="ECO:0000313" key="1">
    <source>
        <dbReference type="EMBL" id="MBB2172844.1"/>
    </source>
</evidence>
<gene>
    <name evidence="1" type="ORF">HLH35_12065</name>
</gene>
<name>A0A7W4P0M2_9PROT</name>
<dbReference type="RefSeq" id="WP_182979370.1">
    <property type="nucleotide sequence ID" value="NZ_BAABGB010000005.1"/>
</dbReference>
<accession>A0A7W4P0M2</accession>
<proteinExistence type="predicted"/>
<sequence length="67" mass="7643">MTHHHTNHAARALVLRRMLLQYSADAARLLAEIGRSVEIVRQEREPVRMPAPPRPWPSLRVCGRAPV</sequence>
<dbReference type="EMBL" id="JABEQE010000010">
    <property type="protein sequence ID" value="MBB2172844.1"/>
    <property type="molecule type" value="Genomic_DNA"/>
</dbReference>
<organism evidence="1 2">
    <name type="scientific">Gluconacetobacter asukensis</name>
    <dbReference type="NCBI Taxonomy" id="1017181"/>
    <lineage>
        <taxon>Bacteria</taxon>
        <taxon>Pseudomonadati</taxon>
        <taxon>Pseudomonadota</taxon>
        <taxon>Alphaproteobacteria</taxon>
        <taxon>Acetobacterales</taxon>
        <taxon>Acetobacteraceae</taxon>
        <taxon>Gluconacetobacter</taxon>
    </lineage>
</organism>
<dbReference type="Proteomes" id="UP000577891">
    <property type="component" value="Unassembled WGS sequence"/>
</dbReference>
<protein>
    <submittedName>
        <fullName evidence="1">Uncharacterized protein</fullName>
    </submittedName>
</protein>
<comment type="caution">
    <text evidence="1">The sequence shown here is derived from an EMBL/GenBank/DDBJ whole genome shotgun (WGS) entry which is preliminary data.</text>
</comment>
<dbReference type="AlphaFoldDB" id="A0A7W4P0M2"/>